<dbReference type="Gene3D" id="2.70.98.40">
    <property type="entry name" value="Glycoside hydrolase, family 65, N-terminal domain"/>
    <property type="match status" value="2"/>
</dbReference>
<keyword evidence="2" id="KW-0808">Transferase</keyword>
<evidence type="ECO:0000256" key="4">
    <source>
        <dbReference type="SAM" id="Phobius"/>
    </source>
</evidence>
<dbReference type="CDD" id="cd11756">
    <property type="entry name" value="GH94N_ChvB_NdvB_1_like"/>
    <property type="match status" value="1"/>
</dbReference>
<keyword evidence="4" id="KW-1133">Transmembrane helix</keyword>
<dbReference type="InterPro" id="IPR033432">
    <property type="entry name" value="GH94_catalytic"/>
</dbReference>
<feature type="transmembrane region" description="Helical" evidence="4">
    <location>
        <begin position="940"/>
        <end position="960"/>
    </location>
</feature>
<dbReference type="SUPFAM" id="SSF48208">
    <property type="entry name" value="Six-hairpin glycosidases"/>
    <property type="match status" value="1"/>
</dbReference>
<dbReference type="Gene3D" id="1.50.10.10">
    <property type="match status" value="1"/>
</dbReference>
<dbReference type="Gene3D" id="1.50.10.140">
    <property type="match status" value="2"/>
</dbReference>
<dbReference type="EMBL" id="JACGXS010000002">
    <property type="protein sequence ID" value="MBA8681631.1"/>
    <property type="molecule type" value="Genomic_DNA"/>
</dbReference>
<accession>A0A7W3FLV0</accession>
<dbReference type="GO" id="GO:0005975">
    <property type="term" value="P:carbohydrate metabolic process"/>
    <property type="evidence" value="ECO:0007669"/>
    <property type="project" value="InterPro"/>
</dbReference>
<feature type="region of interest" description="Disordered" evidence="3">
    <location>
        <begin position="2029"/>
        <end position="2068"/>
    </location>
</feature>
<dbReference type="GO" id="GO:0016757">
    <property type="term" value="F:glycosyltransferase activity"/>
    <property type="evidence" value="ECO:0007669"/>
    <property type="project" value="UniProtKB-KW"/>
</dbReference>
<dbReference type="SUPFAM" id="SSF74650">
    <property type="entry name" value="Galactose mutarotase-like"/>
    <property type="match status" value="2"/>
</dbReference>
<keyword evidence="4" id="KW-0472">Membrane</keyword>
<dbReference type="InterPro" id="IPR037824">
    <property type="entry name" value="GH94N_2_NdvB"/>
</dbReference>
<dbReference type="Pfam" id="PF06165">
    <property type="entry name" value="GH94_b-supersand"/>
    <property type="match status" value="2"/>
</dbReference>
<keyword evidence="9" id="KW-1185">Reference proteome</keyword>
<dbReference type="InterPro" id="IPR012341">
    <property type="entry name" value="6hp_glycosidase-like_sf"/>
</dbReference>
<evidence type="ECO:0000259" key="6">
    <source>
        <dbReference type="Pfam" id="PF10091"/>
    </source>
</evidence>
<feature type="transmembrane region" description="Helical" evidence="4">
    <location>
        <begin position="379"/>
        <end position="401"/>
    </location>
</feature>
<dbReference type="InterPro" id="IPR019282">
    <property type="entry name" value="Glycoamylase-like_cons_dom"/>
</dbReference>
<dbReference type="InterPro" id="IPR008928">
    <property type="entry name" value="6-hairpin_glycosidase_sf"/>
</dbReference>
<feature type="domain" description="Glycosyl hydrolase 94 supersandwich" evidence="5">
    <location>
        <begin position="2076"/>
        <end position="2345"/>
    </location>
</feature>
<keyword evidence="4" id="KW-0812">Transmembrane</keyword>
<organism evidence="8 9">
    <name type="scientific">Stenotrophomonas tumulicola</name>
    <dbReference type="NCBI Taxonomy" id="1685415"/>
    <lineage>
        <taxon>Bacteria</taxon>
        <taxon>Pseudomonadati</taxon>
        <taxon>Pseudomonadota</taxon>
        <taxon>Gammaproteobacteria</taxon>
        <taxon>Lysobacterales</taxon>
        <taxon>Lysobacteraceae</taxon>
        <taxon>Stenotrophomonas</taxon>
    </lineage>
</organism>
<dbReference type="GO" id="GO:0030246">
    <property type="term" value="F:carbohydrate binding"/>
    <property type="evidence" value="ECO:0007669"/>
    <property type="project" value="InterPro"/>
</dbReference>
<feature type="domain" description="Glycosyl hydrolase 94 supersandwich" evidence="5">
    <location>
        <begin position="1549"/>
        <end position="1827"/>
    </location>
</feature>
<dbReference type="Pfam" id="PF10091">
    <property type="entry name" value="Glycoamylase"/>
    <property type="match status" value="1"/>
</dbReference>
<dbReference type="CDD" id="cd11753">
    <property type="entry name" value="GH94N_ChvB_NdvB_2_like"/>
    <property type="match status" value="1"/>
</dbReference>
<proteinExistence type="predicted"/>
<dbReference type="InterPro" id="IPR037820">
    <property type="entry name" value="GH94N_NdvB"/>
</dbReference>
<evidence type="ECO:0000313" key="9">
    <source>
        <dbReference type="Proteomes" id="UP000547058"/>
    </source>
</evidence>
<keyword evidence="1" id="KW-0328">Glycosyltransferase</keyword>
<dbReference type="PANTHER" id="PTHR37469:SF2">
    <property type="entry name" value="CELLOBIONIC ACID PHOSPHORYLASE"/>
    <property type="match status" value="1"/>
</dbReference>
<reference evidence="8 9" key="1">
    <citation type="submission" date="2020-08" db="EMBL/GenBank/DDBJ databases">
        <title>Stenotrophomonas tumulicola JCM 30961.</title>
        <authorList>
            <person name="Deng Y."/>
        </authorList>
    </citation>
    <scope>NUCLEOTIDE SEQUENCE [LARGE SCALE GENOMIC DNA]</scope>
    <source>
        <strain evidence="8 9">JCM 30961</strain>
    </source>
</reference>
<gene>
    <name evidence="8" type="ORF">H4O11_07365</name>
</gene>
<feature type="domain" description="Glycosyl hydrolase 94 catalytic" evidence="7">
    <location>
        <begin position="2359"/>
        <end position="2784"/>
    </location>
</feature>
<dbReference type="PANTHER" id="PTHR37469">
    <property type="entry name" value="CELLOBIONIC ACID PHOSPHORYLASE-RELATED"/>
    <property type="match status" value="1"/>
</dbReference>
<comment type="caution">
    <text evidence="8">The sequence shown here is derived from an EMBL/GenBank/DDBJ whole genome shotgun (WGS) entry which is preliminary data.</text>
</comment>
<evidence type="ECO:0000259" key="5">
    <source>
        <dbReference type="Pfam" id="PF06165"/>
    </source>
</evidence>
<evidence type="ECO:0000313" key="8">
    <source>
        <dbReference type="EMBL" id="MBA8681631.1"/>
    </source>
</evidence>
<dbReference type="InterPro" id="IPR010383">
    <property type="entry name" value="Glyco_hydrolase_94_b-supersand"/>
</dbReference>
<evidence type="ECO:0000256" key="2">
    <source>
        <dbReference type="ARBA" id="ARBA00022679"/>
    </source>
</evidence>
<feature type="transmembrane region" description="Helical" evidence="4">
    <location>
        <begin position="916"/>
        <end position="933"/>
    </location>
</feature>
<name>A0A7W3FLV0_9GAMM</name>
<dbReference type="InterPro" id="IPR011013">
    <property type="entry name" value="Gal_mutarotase_sf_dom"/>
</dbReference>
<dbReference type="Proteomes" id="UP000547058">
    <property type="component" value="Unassembled WGS sequence"/>
</dbReference>
<feature type="transmembrane region" description="Helical" evidence="4">
    <location>
        <begin position="407"/>
        <end position="436"/>
    </location>
</feature>
<evidence type="ECO:0000259" key="7">
    <source>
        <dbReference type="Pfam" id="PF17167"/>
    </source>
</evidence>
<protein>
    <submittedName>
        <fullName evidence="8">Cyclic beta 1-2 glucan synthetase</fullName>
    </submittedName>
</protein>
<feature type="domain" description="Glycoamylase-like" evidence="6">
    <location>
        <begin position="1303"/>
        <end position="1494"/>
    </location>
</feature>
<dbReference type="SMART" id="SM01068">
    <property type="entry name" value="CBM_X"/>
    <property type="match status" value="2"/>
</dbReference>
<dbReference type="Gene3D" id="2.60.420.10">
    <property type="entry name" value="Maltose phosphorylase, domain 3"/>
    <property type="match status" value="1"/>
</dbReference>
<sequence length="2862" mass="316799">METHGRALAREHTVHAQPGHERLLGRLAENEGLLDDVFSLLTAMVRDEMRITPAGEWLLDNYYLVEEQIHTARRHLPEGYSRQLPSLARGQSAGLPRVYDLSLEAIAHGDGRIDGETISRFIAAYQSITPLKLGELWAIPIMLRLALIDNLRRMAARLMHDGTDRRLAGKWAGQLNQTAAESPKDVVLVIADLARSRPPLSGAFVSELARGLQGRGGVFSMPITWLEQWAAADGHRIEELVHLESQQQAADQVSISNSIGSLRFLANMDWREFVESMSVVEHSLRRDPSLTYPSMDFSTRDSYRHVVERIARLGGIDERKVADTALELAQAAARVDPAAFQAHVGFYLVDDGVTQLKTALTASVAAGRPIGLRPRRIPLLAYLGPIALIVGLFSWGLVATAPALHGMLLGLVVMLAIVASSELGVMLVNWAATLLVRPQRLPRMDFSKGIPPGSRTLVVVPSMLGSPADVDNLVEGLEVRFLANRDQHLHFALLTDFLDADQASLPTDAGLLERAAHQIAQLNHRYGPTRAGEGSDDLFFLFHRPRQWNRGEKRWMGHERKRGKLAALNRLLRSGATDDFVQVTGNIGVLAHVRYVITLDTDTRLPRDAACELVGTLAHPLNKAYFDPTRRCVVRGYGILQPSVGTSLGGRRSSRYARMFGNEAGLDPYTRTVSDVYQDLFGEGSFVGKGIYDLEAFEFALADRFPDNRILSHDLLEGCYARAGLISDVRLFEDYPTRYAVDVKRRHRWIRGDWQLLPWLLPWVPRRDGSYERNPLSWLSRGKLLDNLRRSLVPAATTALLVLGWLLSADPLAWTTWLMGLWLLPVLVPALRDVAALPVDMPPKAHLVQVGRSTLQQLLRAAINFACLPYEACFSLAAIIRTLWRRLVTRRFLLQWNPSSEVERVLGDGMQAELRSMAPAALLAIAVAALLAFRQPSSLWLAAPFLLAWLASPVLMAWLGRPPARRAANLSATQLAFLGRLARRTWSFFETYVRAEDHWLPPDNVREHPTVVVARRTSPTNIGLSLLANLSAHDFGYLQARGVMQRTRQVFDTLETLPRHRGHFYNWYDTETLLPLPPAYISTVDSGNLAGHLLTLRQGLLALADTPVLAPSTFNGLADTLGVLEEARHEAELDGDALSRAVGDFQTTLAQALAHPPATLRHAERMLAGLATYANAIAVAWPANEPEDLHTPHWPTALVDACRSALAELQFFAGAGSPDDMNGDAMADTPIPSLRALLGQSTNLPARGRARDCIAALEQLAHMAGQFSLVEHGFLYDRSRHLLAIGYNVDEHRLDSGLYDLLASEARLSSFVGISQGQLPQENWFALGRLLTEVNGNATLLSWSGSMFEYLMPQLVMPSYPDTLLDETARHAVEAQIAYGAYHKVPWGISESGYNTVDTRLNYQYRAFGVPGLGLQRGLGKDLVIAPYASMMALMVLPEAACLNLQHLATLGFTGNFGFYEAIDYTPTRVPHGQQHAVVRSFMAHHQGMGFLSLLYLLHQQPMQRRFVADVEFQATLLLLQERIPRSGIFHPHKAEALEERATTADTETQLRIFHNPGSSRPAVQLLSNGRYHSLLTSAGGGYSRHRDISITRWREDGTRDHWGHFCYLRDVASGEFWSTSLQPTCVPVEQYEAIFSDAKVEFRGRKNGYETHLEIAISAEDDIELRRLRLCNRSRHARVIEITTYAEVVLAPAIGDELHPAFSNLFVQSEIVRGKQALLCTRRPRSHDEVPPWMFHLVAVHDADISAISYETDRARFLGRGSTPRAPRALSTDDVLSDSEGSVLDPVVAIRCRIELAPGQSAMVDMVYGVGADRDGCVALVDKYRDRRLADRVFDLAWTHSQVVRRQINASQADAQLYERLAGLIVYANPLLRADTDVLLQNQRGQSGLWGHGISGDLPIVLLQISDADNIELVRQMVQAHAYWRLKGLRADLVIWNESQPGYRQQLQDRILGMISADPEANVLDRPGGIFVRPGHQMPHEDRVLLQSVARVIVSDQHGTLATQVGRHEPAGRMPPALLAEAAAQEPLDDDPLQPADGLPPARDADAVDPSSPFQAAGNALIHDNGTGGFSADGREYVITTREGMPTPAPWSNVLANEKLGTVVSESTAGYTWFENAHEFRLTPWHNDPVTDSGGEAFYLRDDDSGRVWSPMPLPCRGRGAYRTRHGFGYSVYEHMQDGIASELWIYVAVADAVKYSVLKVRNLSGRPRRLSVTGYVEWILGDVHAKSQMHIVCERDAASGVLTARNPYNTEFSGRVAFFDTDASGCSYTASRTEFLGRNGSMGDPAAMRREHLSGRLGVGLDPCAAIQAPLLLDDGQEQQTVFRLGMGKDRDEALQLARKVQGPQPAHDALAALGAYWRSLLDVVQVQTPDPSVDVLVNGWLMYQTLACRYVARSGYYQSGGAFGFRDQLQDTMASVHAKPALTRAHLLLCAAQQFPQGDVMHWWHPPQGRGVRTRCSDDFLWLPQAACRYLQVTGDASVLDEDVRFINGRAVNSDEESYYDMPVASHLRQSFYHHCVLALRHGCELLGQHGLPLIGTGDWNDGMNRVGSQGRGESVWLGFFLFDTLQRFVEVARARGDETFAAYCSEQAQSLRGNLETHAWDGRWYRRAWFDDGTPLGSAESDECRIDSISQSWSVLSGAADPTRGNTAMASLASHLVDRQAGLVKLLDPPFDKTSKDPGYIRGYVPGVRENGGQYTHAAVWAAMAFAQQGNAAMAWDLARMINPIGHAADAEAMATYKVEPYVLAADVYAVAPHVGRGGWTWYTGSAGWMYRLLAESLLGLQRHGDQLALTPCLPPEWPEYTLRYRFGSSLYIIHVEQRDGGPAGMMLDGVQQAGLHIPLVDDGVVHHARVAWPGTPA</sequence>
<dbReference type="Pfam" id="PF17167">
    <property type="entry name" value="Glyco_hydro_94"/>
    <property type="match status" value="1"/>
</dbReference>
<dbReference type="InterPro" id="IPR052047">
    <property type="entry name" value="GH94_Enzymes"/>
</dbReference>
<evidence type="ECO:0000256" key="3">
    <source>
        <dbReference type="SAM" id="MobiDB-lite"/>
    </source>
</evidence>
<dbReference type="InterPro" id="IPR037018">
    <property type="entry name" value="GH65_N"/>
</dbReference>
<evidence type="ECO:0000256" key="1">
    <source>
        <dbReference type="ARBA" id="ARBA00022676"/>
    </source>
</evidence>